<dbReference type="InterPro" id="IPR038766">
    <property type="entry name" value="Membrane_comp_ABC_pdt"/>
</dbReference>
<comment type="subcellular location">
    <subcellularLocation>
        <location evidence="1">Cell membrane</location>
        <topology evidence="1">Multi-pass membrane protein</topology>
    </subcellularLocation>
</comment>
<feature type="transmembrane region" description="Helical" evidence="6">
    <location>
        <begin position="123"/>
        <end position="145"/>
    </location>
</feature>
<evidence type="ECO:0000256" key="5">
    <source>
        <dbReference type="ARBA" id="ARBA00023136"/>
    </source>
</evidence>
<dbReference type="InterPro" id="IPR003838">
    <property type="entry name" value="ABC3_permease_C"/>
</dbReference>
<dbReference type="PANTHER" id="PTHR30287:SF1">
    <property type="entry name" value="INNER MEMBRANE PROTEIN"/>
    <property type="match status" value="1"/>
</dbReference>
<name>A0A2V1K5A7_9ACTO</name>
<feature type="domain" description="ABC3 transporter permease C-terminal" evidence="7">
    <location>
        <begin position="73"/>
        <end position="179"/>
    </location>
</feature>
<feature type="transmembrane region" description="Helical" evidence="6">
    <location>
        <begin position="165"/>
        <end position="187"/>
    </location>
</feature>
<evidence type="ECO:0000256" key="1">
    <source>
        <dbReference type="ARBA" id="ARBA00004651"/>
    </source>
</evidence>
<dbReference type="GO" id="GO:0005886">
    <property type="term" value="C:plasma membrane"/>
    <property type="evidence" value="ECO:0007669"/>
    <property type="project" value="UniProtKB-SubCell"/>
</dbReference>
<dbReference type="OrthoDB" id="5137249at2"/>
<dbReference type="PANTHER" id="PTHR30287">
    <property type="entry name" value="MEMBRANE COMPONENT OF PREDICTED ABC SUPERFAMILY METABOLITE UPTAKE TRANSPORTER"/>
    <property type="match status" value="1"/>
</dbReference>
<accession>A0A2V1K5A7</accession>
<evidence type="ECO:0000256" key="4">
    <source>
        <dbReference type="ARBA" id="ARBA00022989"/>
    </source>
</evidence>
<keyword evidence="5 6" id="KW-0472">Membrane</keyword>
<dbReference type="AlphaFoldDB" id="A0A2V1K5A7"/>
<dbReference type="Proteomes" id="UP000245283">
    <property type="component" value="Unassembled WGS sequence"/>
</dbReference>
<evidence type="ECO:0000313" key="8">
    <source>
        <dbReference type="EMBL" id="PWF26484.1"/>
    </source>
</evidence>
<dbReference type="EMBL" id="QETB01000003">
    <property type="protein sequence ID" value="PWF26484.1"/>
    <property type="molecule type" value="Genomic_DNA"/>
</dbReference>
<dbReference type="RefSeq" id="WP_109093557.1">
    <property type="nucleotide sequence ID" value="NZ_JBQDCU010000031.1"/>
</dbReference>
<protein>
    <recommendedName>
        <fullName evidence="7">ABC3 transporter permease C-terminal domain-containing protein</fullName>
    </recommendedName>
</protein>
<evidence type="ECO:0000256" key="3">
    <source>
        <dbReference type="ARBA" id="ARBA00022692"/>
    </source>
</evidence>
<gene>
    <name evidence="8" type="ORF">DD236_06415</name>
</gene>
<reference evidence="9" key="1">
    <citation type="submission" date="2018-05" db="EMBL/GenBank/DDBJ databases">
        <authorList>
            <person name="Li Y."/>
        </authorList>
    </citation>
    <scope>NUCLEOTIDE SEQUENCE [LARGE SCALE GENOMIC DNA]</scope>
    <source>
        <strain evidence="9">sk1b4</strain>
    </source>
</reference>
<evidence type="ECO:0000259" key="7">
    <source>
        <dbReference type="Pfam" id="PF02687"/>
    </source>
</evidence>
<evidence type="ECO:0000313" key="9">
    <source>
        <dbReference type="Proteomes" id="UP000245283"/>
    </source>
</evidence>
<evidence type="ECO:0000256" key="6">
    <source>
        <dbReference type="SAM" id="Phobius"/>
    </source>
</evidence>
<keyword evidence="3 6" id="KW-0812">Transmembrane</keyword>
<feature type="transmembrane region" description="Helical" evidence="6">
    <location>
        <begin position="70"/>
        <end position="90"/>
    </location>
</feature>
<sequence length="200" mass="21543">MEVAGIAEMYAGHYVFGASTSAPNAHLIQAPEADIDEVSADLMDSPAVSGIVQVTAIIHTMDSMIDGLNAVIIVLIVCAGLLAVVVIFNLTNINVSERIRELSTIKVLGFYPREVTMYVFRETLLLTLLGILAGFALGVPLHAFVITSVPPDMLMFQPDVLWTNFALSAAITFAISIVIMAAMHVRLKNIDMLDALKAQD</sequence>
<keyword evidence="2" id="KW-1003">Cell membrane</keyword>
<dbReference type="Pfam" id="PF02687">
    <property type="entry name" value="FtsX"/>
    <property type="match status" value="1"/>
</dbReference>
<proteinExistence type="predicted"/>
<keyword evidence="4 6" id="KW-1133">Transmembrane helix</keyword>
<evidence type="ECO:0000256" key="2">
    <source>
        <dbReference type="ARBA" id="ARBA00022475"/>
    </source>
</evidence>
<organism evidence="8 9">
    <name type="scientific">Ancrocorticia populi</name>
    <dbReference type="NCBI Taxonomy" id="2175228"/>
    <lineage>
        <taxon>Bacteria</taxon>
        <taxon>Bacillati</taxon>
        <taxon>Actinomycetota</taxon>
        <taxon>Actinomycetes</taxon>
        <taxon>Actinomycetales</taxon>
        <taxon>Actinomycetaceae</taxon>
        <taxon>Ancrocorticia</taxon>
    </lineage>
</organism>
<keyword evidence="9" id="KW-1185">Reference proteome</keyword>
<comment type="caution">
    <text evidence="8">The sequence shown here is derived from an EMBL/GenBank/DDBJ whole genome shotgun (WGS) entry which is preliminary data.</text>
</comment>